<comment type="similarity">
    <text evidence="2">Belongs to the ferroportin (FP) (TC 2.A.100) family. SLC40A subfamily.</text>
</comment>
<evidence type="ECO:0000259" key="12">
    <source>
        <dbReference type="PROSITE" id="PS50195"/>
    </source>
</evidence>
<feature type="compositionally biased region" description="Polar residues" evidence="9">
    <location>
        <begin position="763"/>
        <end position="777"/>
    </location>
</feature>
<dbReference type="GO" id="GO:0016020">
    <property type="term" value="C:membrane"/>
    <property type="evidence" value="ECO:0007669"/>
    <property type="project" value="UniProtKB-SubCell"/>
</dbReference>
<dbReference type="SUPFAM" id="SSF48097">
    <property type="entry name" value="Regulator of G-protein signaling, RGS"/>
    <property type="match status" value="1"/>
</dbReference>
<keyword evidence="8" id="KW-0175">Coiled coil</keyword>
<dbReference type="Gene3D" id="1.10.167.10">
    <property type="entry name" value="Regulator of G-protein Signalling 4, domain 2"/>
    <property type="match status" value="1"/>
</dbReference>
<evidence type="ECO:0000313" key="14">
    <source>
        <dbReference type="EMBL" id="KAJ8469399.1"/>
    </source>
</evidence>
<dbReference type="PROSITE" id="PS50195">
    <property type="entry name" value="PX"/>
    <property type="match status" value="1"/>
</dbReference>
<dbReference type="GO" id="GO:0035091">
    <property type="term" value="F:phosphatidylinositol binding"/>
    <property type="evidence" value="ECO:0007669"/>
    <property type="project" value="InterPro"/>
</dbReference>
<dbReference type="PROSITE" id="PS50132">
    <property type="entry name" value="RGS"/>
    <property type="match status" value="1"/>
</dbReference>
<evidence type="ECO:0000256" key="4">
    <source>
        <dbReference type="ARBA" id="ARBA00022448"/>
    </source>
</evidence>
<feature type="compositionally biased region" description="Polar residues" evidence="9">
    <location>
        <begin position="631"/>
        <end position="649"/>
    </location>
</feature>
<dbReference type="Proteomes" id="UP001215151">
    <property type="component" value="Unassembled WGS sequence"/>
</dbReference>
<dbReference type="InterPro" id="IPR016137">
    <property type="entry name" value="RGS"/>
</dbReference>
<feature type="transmembrane region" description="Helical" evidence="10">
    <location>
        <begin position="1341"/>
        <end position="1362"/>
    </location>
</feature>
<comment type="caution">
    <text evidence="14">The sequence shown here is derived from an EMBL/GenBank/DDBJ whole genome shotgun (WGS) entry which is preliminary data.</text>
</comment>
<comment type="similarity">
    <text evidence="3">Belongs to the sorting nexin family.</text>
</comment>
<feature type="transmembrane region" description="Helical" evidence="10">
    <location>
        <begin position="1608"/>
        <end position="1630"/>
    </location>
</feature>
<dbReference type="InterPro" id="IPR044926">
    <property type="entry name" value="RGS_subdomain_2"/>
</dbReference>
<dbReference type="SMART" id="SM00315">
    <property type="entry name" value="RGS"/>
    <property type="match status" value="1"/>
</dbReference>
<dbReference type="InterPro" id="IPR013937">
    <property type="entry name" value="Sorting_nexin_C"/>
</dbReference>
<evidence type="ECO:0000259" key="13">
    <source>
        <dbReference type="PROSITE" id="PS51207"/>
    </source>
</evidence>
<feature type="domain" description="RGS" evidence="11">
    <location>
        <begin position="466"/>
        <end position="612"/>
    </location>
</feature>
<gene>
    <name evidence="14" type="ORF">ONZ51_g9010</name>
</gene>
<proteinExistence type="inferred from homology"/>
<feature type="region of interest" description="Disordered" evidence="9">
    <location>
        <begin position="757"/>
        <end position="823"/>
    </location>
</feature>
<dbReference type="PANTHER" id="PTHR22775">
    <property type="entry name" value="SORTING NEXIN"/>
    <property type="match status" value="1"/>
</dbReference>
<evidence type="ECO:0000256" key="6">
    <source>
        <dbReference type="ARBA" id="ARBA00022989"/>
    </source>
</evidence>
<evidence type="ECO:0008006" key="16">
    <source>
        <dbReference type="Google" id="ProtNLM"/>
    </source>
</evidence>
<dbReference type="Pfam" id="PF00787">
    <property type="entry name" value="PX"/>
    <property type="match status" value="1"/>
</dbReference>
<evidence type="ECO:0000256" key="8">
    <source>
        <dbReference type="SAM" id="Coils"/>
    </source>
</evidence>
<evidence type="ECO:0000259" key="11">
    <source>
        <dbReference type="PROSITE" id="PS50132"/>
    </source>
</evidence>
<sequence>MLRGPLDAFDDVVLDHHHDLHGHPAATVSVMPPSGRRTLAVFLVVGVGLPLTKRVLSSPITLALLLPLFLLILVVGFFALNVVLGYLLDSIRPAPTSALTTAARPLAFSTPAAWQAVLTRSQWSHKAPQSLPPLRPDAPIVSAAINDILILIVRDFVLVWYKEISSSPSFPTAVSSTLHSSMERLLDKATSLDFSALLVKRILPKVTAHIEQFRQSEVALRGAGLERKLTQSEELDLLLASRYASRGGGKLHPAVDNLSSTFTKQSEENHLRELVDKALPHILPEKEAGSRAVKIVVREIVACSVLYPVMEMLADPDFWNRMIDQVAGAAIRQQRLISKVRHILEAQLPRPHSHLGDAPAATTETITIRTDAKQFESFLRSISRCSSLLDARRLRNDIMGEIRRTRALLANNANSDWINGEKTEDIVAFLDRLYTAKRKVEKRIVVLGGEADSTIYQETPTTSPLSLRDLLTNPSSLSYFMEFMDRRQRSLLVQFWLTVESFKNPLESVDSGSSDEDDETLLDPAQSATLKEDISLINELYFSSPVPDPLLNSVSQKHINTIRSFGQSAETSTPASERRVRRSVMLAQRQVEREMEQDFEEFQRSELWFRAIADIQANAGRSIDDLANPGGNHSPTSTRHSSEAGNTIRPTRGGSHPLLTGGKPVILRSESSPAISGPSPRHSPSPNAASSAVAPTPRPAVSNLQVLMSPVHDSPSTSAPRAPLFDDPEDAEQQEQSQRMEAIQAALTDIIALDKQHEEPHAGSSSDNLSLQDSTILPENPRLAREGKRRMVFDDDAEEEERGLGEEEETEKEHGSFQLAGPGDLQLSHEIERLANKIGKLQTQDAMLDTLIKKAELSGDAQELRLLRKSKSALTRELRELRFQKSQYEQQESANRLVSDRTRVAIVNSTVGEEDGKQVVRYLIEVQQLAQDGSFSSGWVVARRYNEFFNMHNKLREKYVLVRNLDFPGKRLVTSLSGSFVDSRRIALEKYLQSLIAIPAVCESEELRAFLSRDSPFMATEPPPATKAPASGSAFPGHGLVRTMYQSVAESIDDMFFGPSMLDVIIQRLTTQAAEFVGITGTAIHDEDLVAQALRASGKSASEDALMHLSGDLKPLDGETSTSTFSSPICDFILAVFELDKKNNWLRRQAIVIILQQVLGTTIERKLRETVKSFLDEPHLMMYINTFRDQMWPGGSLKPPSVPRTVEEKLHTRDEANRKLSALMPDLAANMIGRSNARRGARRIFAVMQNRRLNQHLVYTIVDETMSLPAPESGADTVELATMQTSGLHGSSEPETRSEEARLDRTALATLLVQHFSNSWGLRTAEFAVYLFLVSLFPDTLLPASIYGFATTAIGILLSGWAGRLVDEHHNLRIVRASIVTIKLAACAMYAASLVLLYRLPAATDSTRPWTTSLASAMFALIVVGGCVHNLSGVAISVAVEREWVTSIATGSSAHLTTLNTYMRRIDLLCKLLAPLFVSLLTTAASYRFAAIFLCGVEVACMLFELLWIEISYRRFPALREAQAAKEATRRVHAREEQSPDPRTRPLHVAVTHKLLGKVRSVILDWREFAQYPIFLSSVAISCLYLTVLSFDGTMLSYLKAHEYSDPFLAGMRGLNVVAGLAGTLAMPFLERKLGLVRAGNWSIWSEVLCLLPVLITLYVGAPADGSRGPAWNAALLFGGMMLSRIGLWAFDLCQLKELQLALAAHPRRNSLTALQYSLQNVADMLKYILTIILSQPSQFKYAALASYISVFAGASTYLVYVKRERGHVFHHNLGDMIPLLGRKSR</sequence>
<accession>A0AAD7TPL5</accession>
<feature type="region of interest" description="Disordered" evidence="9">
    <location>
        <begin position="622"/>
        <end position="696"/>
    </location>
</feature>
<evidence type="ECO:0000256" key="5">
    <source>
        <dbReference type="ARBA" id="ARBA00022692"/>
    </source>
</evidence>
<dbReference type="InterPro" id="IPR003114">
    <property type="entry name" value="Phox_assoc"/>
</dbReference>
<keyword evidence="7 10" id="KW-0472">Membrane</keyword>
<dbReference type="InterPro" id="IPR009716">
    <property type="entry name" value="Ferroportin-1"/>
</dbReference>
<feature type="domain" description="PXA" evidence="13">
    <location>
        <begin position="138"/>
        <end position="331"/>
    </location>
</feature>
<reference evidence="14" key="1">
    <citation type="submission" date="2022-11" db="EMBL/GenBank/DDBJ databases">
        <title>Genome Sequence of Cubamyces cubensis.</title>
        <authorList>
            <person name="Buettner E."/>
        </authorList>
    </citation>
    <scope>NUCLEOTIDE SEQUENCE</scope>
    <source>
        <strain evidence="14">MPL-01</strain>
    </source>
</reference>
<feature type="transmembrane region" description="Helical" evidence="10">
    <location>
        <begin position="1468"/>
        <end position="1485"/>
    </location>
</feature>
<keyword evidence="5 10" id="KW-0812">Transmembrane</keyword>
<feature type="compositionally biased region" description="Basic and acidic residues" evidence="9">
    <location>
        <begin position="782"/>
        <end position="793"/>
    </location>
</feature>
<feature type="compositionally biased region" description="Acidic residues" evidence="9">
    <location>
        <begin position="794"/>
        <end position="810"/>
    </location>
</feature>
<dbReference type="CDD" id="cd06876">
    <property type="entry name" value="PX_MDM1p"/>
    <property type="match status" value="1"/>
</dbReference>
<evidence type="ECO:0000256" key="10">
    <source>
        <dbReference type="SAM" id="Phobius"/>
    </source>
</evidence>
<dbReference type="SUPFAM" id="SSF103473">
    <property type="entry name" value="MFS general substrate transporter"/>
    <property type="match status" value="1"/>
</dbReference>
<name>A0AAD7TPL5_9APHY</name>
<organism evidence="14 15">
    <name type="scientific">Trametes cubensis</name>
    <dbReference type="NCBI Taxonomy" id="1111947"/>
    <lineage>
        <taxon>Eukaryota</taxon>
        <taxon>Fungi</taxon>
        <taxon>Dikarya</taxon>
        <taxon>Basidiomycota</taxon>
        <taxon>Agaricomycotina</taxon>
        <taxon>Agaricomycetes</taxon>
        <taxon>Polyporales</taxon>
        <taxon>Polyporaceae</taxon>
        <taxon>Trametes</taxon>
    </lineage>
</organism>
<dbReference type="InterPro" id="IPR036871">
    <property type="entry name" value="PX_dom_sf"/>
</dbReference>
<dbReference type="InterPro" id="IPR001683">
    <property type="entry name" value="PX_dom"/>
</dbReference>
<feature type="transmembrane region" description="Helical" evidence="10">
    <location>
        <begin position="1491"/>
        <end position="1511"/>
    </location>
</feature>
<evidence type="ECO:0000256" key="9">
    <source>
        <dbReference type="SAM" id="MobiDB-lite"/>
    </source>
</evidence>
<feature type="compositionally biased region" description="Low complexity" evidence="9">
    <location>
        <begin position="678"/>
        <end position="695"/>
    </location>
</feature>
<dbReference type="Pfam" id="PF06963">
    <property type="entry name" value="FPN1"/>
    <property type="match status" value="1"/>
</dbReference>
<evidence type="ECO:0000256" key="7">
    <source>
        <dbReference type="ARBA" id="ARBA00023136"/>
    </source>
</evidence>
<feature type="coiled-coil region" evidence="8">
    <location>
        <begin position="864"/>
        <end position="891"/>
    </location>
</feature>
<feature type="transmembrane region" description="Helical" evidence="10">
    <location>
        <begin position="64"/>
        <end position="88"/>
    </location>
</feature>
<dbReference type="EMBL" id="JAPEVG010000291">
    <property type="protein sequence ID" value="KAJ8469399.1"/>
    <property type="molecule type" value="Genomic_DNA"/>
</dbReference>
<keyword evidence="6 10" id="KW-1133">Transmembrane helix</keyword>
<evidence type="ECO:0000256" key="3">
    <source>
        <dbReference type="ARBA" id="ARBA00010883"/>
    </source>
</evidence>
<dbReference type="CDD" id="cd17480">
    <property type="entry name" value="MFS_SLC40A1_like"/>
    <property type="match status" value="1"/>
</dbReference>
<feature type="domain" description="PX" evidence="12">
    <location>
        <begin position="900"/>
        <end position="1018"/>
    </location>
</feature>
<evidence type="ECO:0000256" key="2">
    <source>
        <dbReference type="ARBA" id="ARBA00006279"/>
    </source>
</evidence>
<dbReference type="Pfam" id="PF08628">
    <property type="entry name" value="Nexin_C"/>
    <property type="match status" value="1"/>
</dbReference>
<dbReference type="SMART" id="SM00313">
    <property type="entry name" value="PXA"/>
    <property type="match status" value="1"/>
</dbReference>
<feature type="transmembrane region" description="Helical" evidence="10">
    <location>
        <begin position="1740"/>
        <end position="1761"/>
    </location>
</feature>
<protein>
    <recommendedName>
        <fullName evidence="16">Solute carrier family 40 protein</fullName>
    </recommendedName>
</protein>
<evidence type="ECO:0000256" key="1">
    <source>
        <dbReference type="ARBA" id="ARBA00004141"/>
    </source>
</evidence>
<keyword evidence="15" id="KW-1185">Reference proteome</keyword>
<dbReference type="GO" id="GO:0005381">
    <property type="term" value="F:iron ion transmembrane transporter activity"/>
    <property type="evidence" value="ECO:0007669"/>
    <property type="project" value="InterPro"/>
</dbReference>
<dbReference type="InterPro" id="IPR036259">
    <property type="entry name" value="MFS_trans_sf"/>
</dbReference>
<feature type="transmembrane region" description="Helical" evidence="10">
    <location>
        <begin position="1642"/>
        <end position="1662"/>
    </location>
</feature>
<feature type="transmembrane region" description="Helical" evidence="10">
    <location>
        <begin position="1418"/>
        <end position="1440"/>
    </location>
</feature>
<dbReference type="InterPro" id="IPR036305">
    <property type="entry name" value="RGS_sf"/>
</dbReference>
<dbReference type="SUPFAM" id="SSF64268">
    <property type="entry name" value="PX domain"/>
    <property type="match status" value="1"/>
</dbReference>
<feature type="region of interest" description="Disordered" evidence="9">
    <location>
        <begin position="710"/>
        <end position="740"/>
    </location>
</feature>
<dbReference type="PROSITE" id="PS51207">
    <property type="entry name" value="PXA"/>
    <property type="match status" value="1"/>
</dbReference>
<dbReference type="SMART" id="SM00312">
    <property type="entry name" value="PX"/>
    <property type="match status" value="1"/>
</dbReference>
<dbReference type="Pfam" id="PF02194">
    <property type="entry name" value="PXA"/>
    <property type="match status" value="1"/>
</dbReference>
<feature type="transmembrane region" description="Helical" evidence="10">
    <location>
        <begin position="1569"/>
        <end position="1588"/>
    </location>
</feature>
<dbReference type="Gene3D" id="3.30.1520.10">
    <property type="entry name" value="Phox-like domain"/>
    <property type="match status" value="1"/>
</dbReference>
<dbReference type="Pfam" id="PF00615">
    <property type="entry name" value="RGS"/>
    <property type="match status" value="1"/>
</dbReference>
<comment type="subcellular location">
    <subcellularLocation>
        <location evidence="1">Membrane</location>
        <topology evidence="1">Multi-pass membrane protein</topology>
    </subcellularLocation>
</comment>
<feature type="transmembrane region" description="Helical" evidence="10">
    <location>
        <begin position="1374"/>
        <end position="1398"/>
    </location>
</feature>
<evidence type="ECO:0000313" key="15">
    <source>
        <dbReference type="Proteomes" id="UP001215151"/>
    </source>
</evidence>
<dbReference type="PANTHER" id="PTHR22775:SF3">
    <property type="entry name" value="SORTING NEXIN-13"/>
    <property type="match status" value="1"/>
</dbReference>
<keyword evidence="4" id="KW-0813">Transport</keyword>